<evidence type="ECO:0000313" key="1">
    <source>
        <dbReference type="EMBL" id="EAY30765.1"/>
    </source>
</evidence>
<dbReference type="EMBL" id="AAWS01000005">
    <property type="protein sequence ID" value="EAY30765.1"/>
    <property type="molecule type" value="Genomic_DNA"/>
</dbReference>
<dbReference type="AlphaFoldDB" id="A1ZFJ1"/>
<organism evidence="1 2">
    <name type="scientific">Microscilla marina ATCC 23134</name>
    <dbReference type="NCBI Taxonomy" id="313606"/>
    <lineage>
        <taxon>Bacteria</taxon>
        <taxon>Pseudomonadati</taxon>
        <taxon>Bacteroidota</taxon>
        <taxon>Cytophagia</taxon>
        <taxon>Cytophagales</taxon>
        <taxon>Microscillaceae</taxon>
        <taxon>Microscilla</taxon>
    </lineage>
</organism>
<accession>A1ZFJ1</accession>
<evidence type="ECO:0000313" key="2">
    <source>
        <dbReference type="Proteomes" id="UP000004095"/>
    </source>
</evidence>
<gene>
    <name evidence="1" type="ORF">M23134_01089</name>
</gene>
<reference evidence="1 2" key="1">
    <citation type="submission" date="2007-01" db="EMBL/GenBank/DDBJ databases">
        <authorList>
            <person name="Haygood M."/>
            <person name="Podell S."/>
            <person name="Anderson C."/>
            <person name="Hopkinson B."/>
            <person name="Roe K."/>
            <person name="Barbeau K."/>
            <person name="Gaasterland T."/>
            <person name="Ferriera S."/>
            <person name="Johnson J."/>
            <person name="Kravitz S."/>
            <person name="Beeson K."/>
            <person name="Sutton G."/>
            <person name="Rogers Y.-H."/>
            <person name="Friedman R."/>
            <person name="Frazier M."/>
            <person name="Venter J.C."/>
        </authorList>
    </citation>
    <scope>NUCLEOTIDE SEQUENCE [LARGE SCALE GENOMIC DNA]</scope>
    <source>
        <strain evidence="1 2">ATCC 23134</strain>
    </source>
</reference>
<name>A1ZFJ1_MICM2</name>
<protein>
    <submittedName>
        <fullName evidence="1">Uncharacterized protein</fullName>
    </submittedName>
</protein>
<dbReference type="RefSeq" id="WP_002694467.1">
    <property type="nucleotide sequence ID" value="NZ_AAWS01000005.1"/>
</dbReference>
<sequence>MLLAKNLRKNKRLFLVIGIVAVANLSIMATFPKLHLSTDKKVHSNNHFIAAEQIIQKTLLPLISKKYQQDCSYQLQKTSTCADACFFTGEVIIKKHHSYPRLPFKVFPKHNRVLVLDTRTRKYIDLKTWLKK</sequence>
<comment type="caution">
    <text evidence="1">The sequence shown here is derived from an EMBL/GenBank/DDBJ whole genome shotgun (WGS) entry which is preliminary data.</text>
</comment>
<proteinExistence type="predicted"/>
<keyword evidence="2" id="KW-1185">Reference proteome</keyword>
<dbReference type="Proteomes" id="UP000004095">
    <property type="component" value="Unassembled WGS sequence"/>
</dbReference>